<dbReference type="Proteomes" id="UP001212841">
    <property type="component" value="Unassembled WGS sequence"/>
</dbReference>
<dbReference type="Pfam" id="PF23798">
    <property type="entry name" value="Beta-prop_SPT8"/>
    <property type="match status" value="3"/>
</dbReference>
<dbReference type="EMBL" id="JADGJD010000080">
    <property type="protein sequence ID" value="KAJ3055406.1"/>
    <property type="molecule type" value="Genomic_DNA"/>
</dbReference>
<dbReference type="PROSITE" id="PS50082">
    <property type="entry name" value="WD_REPEATS_2"/>
    <property type="match status" value="1"/>
</dbReference>
<reference evidence="6" key="1">
    <citation type="submission" date="2020-05" db="EMBL/GenBank/DDBJ databases">
        <title>Phylogenomic resolution of chytrid fungi.</title>
        <authorList>
            <person name="Stajich J.E."/>
            <person name="Amses K."/>
            <person name="Simmons R."/>
            <person name="Seto K."/>
            <person name="Myers J."/>
            <person name="Bonds A."/>
            <person name="Quandt C.A."/>
            <person name="Barry K."/>
            <person name="Liu P."/>
            <person name="Grigoriev I."/>
            <person name="Longcore J.E."/>
            <person name="James T.Y."/>
        </authorList>
    </citation>
    <scope>NUCLEOTIDE SEQUENCE</scope>
    <source>
        <strain evidence="6">JEL0318</strain>
    </source>
</reference>
<evidence type="ECO:0000256" key="3">
    <source>
        <dbReference type="PROSITE-ProRule" id="PRU00221"/>
    </source>
</evidence>
<evidence type="ECO:0000256" key="2">
    <source>
        <dbReference type="ARBA" id="ARBA00022737"/>
    </source>
</evidence>
<accession>A0AAD5SP83</accession>
<dbReference type="InterPro" id="IPR057544">
    <property type="entry name" value="Beta-prop_SPT8"/>
</dbReference>
<evidence type="ECO:0000313" key="6">
    <source>
        <dbReference type="EMBL" id="KAJ3055406.1"/>
    </source>
</evidence>
<name>A0AAD5SP83_9FUNG</name>
<protein>
    <submittedName>
        <fullName evidence="6">Transcription factor spt8</fullName>
    </submittedName>
</protein>
<feature type="compositionally biased region" description="Acidic residues" evidence="4">
    <location>
        <begin position="436"/>
        <end position="449"/>
    </location>
</feature>
<organism evidence="6 7">
    <name type="scientific">Rhizophlyctis rosea</name>
    <dbReference type="NCBI Taxonomy" id="64517"/>
    <lineage>
        <taxon>Eukaryota</taxon>
        <taxon>Fungi</taxon>
        <taxon>Fungi incertae sedis</taxon>
        <taxon>Chytridiomycota</taxon>
        <taxon>Chytridiomycota incertae sedis</taxon>
        <taxon>Chytridiomycetes</taxon>
        <taxon>Rhizophlyctidales</taxon>
        <taxon>Rhizophlyctidaceae</taxon>
        <taxon>Rhizophlyctis</taxon>
    </lineage>
</organism>
<keyword evidence="2" id="KW-0677">Repeat</keyword>
<feature type="domain" description="Transcription factor spt8 beta-propeller" evidence="5">
    <location>
        <begin position="490"/>
        <end position="538"/>
    </location>
</feature>
<evidence type="ECO:0000259" key="5">
    <source>
        <dbReference type="Pfam" id="PF23798"/>
    </source>
</evidence>
<evidence type="ECO:0000256" key="1">
    <source>
        <dbReference type="ARBA" id="ARBA00022574"/>
    </source>
</evidence>
<dbReference type="PROSITE" id="PS50294">
    <property type="entry name" value="WD_REPEATS_REGION"/>
    <property type="match status" value="1"/>
</dbReference>
<feature type="compositionally biased region" description="Basic and acidic residues" evidence="4">
    <location>
        <begin position="412"/>
        <end position="423"/>
    </location>
</feature>
<feature type="domain" description="Transcription factor spt8 beta-propeller" evidence="5">
    <location>
        <begin position="65"/>
        <end position="258"/>
    </location>
</feature>
<keyword evidence="1 3" id="KW-0853">WD repeat</keyword>
<dbReference type="InterPro" id="IPR036322">
    <property type="entry name" value="WD40_repeat_dom_sf"/>
</dbReference>
<comment type="caution">
    <text evidence="6">The sequence shown here is derived from an EMBL/GenBank/DDBJ whole genome shotgun (WGS) entry which is preliminary data.</text>
</comment>
<evidence type="ECO:0000256" key="4">
    <source>
        <dbReference type="SAM" id="MobiDB-lite"/>
    </source>
</evidence>
<dbReference type="PANTHER" id="PTHR19848">
    <property type="entry name" value="WD40 REPEAT PROTEIN"/>
    <property type="match status" value="1"/>
</dbReference>
<dbReference type="PANTHER" id="PTHR19848:SF8">
    <property type="entry name" value="F-BOX AND WD REPEAT DOMAIN CONTAINING 7"/>
    <property type="match status" value="1"/>
</dbReference>
<keyword evidence="7" id="KW-1185">Reference proteome</keyword>
<dbReference type="SUPFAM" id="SSF50978">
    <property type="entry name" value="WD40 repeat-like"/>
    <property type="match status" value="1"/>
</dbReference>
<gene>
    <name evidence="6" type="primary">SPT8</name>
    <name evidence="6" type="ORF">HK097_010607</name>
</gene>
<feature type="region of interest" description="Disordered" evidence="4">
    <location>
        <begin position="1"/>
        <end position="30"/>
    </location>
</feature>
<proteinExistence type="predicted"/>
<dbReference type="InterPro" id="IPR015943">
    <property type="entry name" value="WD40/YVTN_repeat-like_dom_sf"/>
</dbReference>
<feature type="domain" description="Transcription factor spt8 beta-propeller" evidence="5">
    <location>
        <begin position="274"/>
        <end position="386"/>
    </location>
</feature>
<dbReference type="InterPro" id="IPR001680">
    <property type="entry name" value="WD40_rpt"/>
</dbReference>
<feature type="region of interest" description="Disordered" evidence="4">
    <location>
        <begin position="388"/>
        <end position="498"/>
    </location>
</feature>
<dbReference type="AlphaFoldDB" id="A0AAD5SP83"/>
<feature type="compositionally biased region" description="Basic and acidic residues" evidence="4">
    <location>
        <begin position="458"/>
        <end position="484"/>
    </location>
</feature>
<feature type="compositionally biased region" description="Basic and acidic residues" evidence="4">
    <location>
        <begin position="388"/>
        <end position="400"/>
    </location>
</feature>
<dbReference type="SMART" id="SM00320">
    <property type="entry name" value="WD40"/>
    <property type="match status" value="6"/>
</dbReference>
<sequence>MDSMKWEENQAGPSQPADEHEVAYPDDAEIDDYLVDKEGDKDEPEGTYASAEVVMQPGVEIAESYGIDPLVSAVHPCGIYCAAATRNMRWVFTGGEDGFIRKWDFAQSLAGTATLTQNQRHGLVDSIQKAGVLVSAWENEVQPGPGDPPPPEDPALVVPPAVSPVYSIDVHSEAVWCVTGLENGNINLWSVRHDEGHCQHVLRAHSSAVSVLKIAPGERSLISGSWDKRLLHWDLDTGSIIREYQGPGSQITSACFSPSAIALGGSDPADTAAGDSVLMATSFDGSIFLYDLRDPAGNVRKIDAKSCKSPPWAISACWSIDGKRIYCGRRDNNVDEIDFAEGLVLRKLKLPNNSQFVTNVSVMPNDRHLLCGSIDNIRMWDLTKSGETKRIEKERDRESSSIRPALPIKPAVKTDETAVKSEPMDEDGEPVVRWEDEGDGDGVVDEMEVEGAGSAEGSDNRDAGAGDGERAGEKEKTGPQKKEEPDEPPEVPFGIIPGHHGGVISHLLIDPSKHYMISSSGTRGWEGTSTNMCLFYEIKAVVAP</sequence>
<feature type="repeat" description="WD" evidence="3">
    <location>
        <begin position="202"/>
        <end position="243"/>
    </location>
</feature>
<evidence type="ECO:0000313" key="7">
    <source>
        <dbReference type="Proteomes" id="UP001212841"/>
    </source>
</evidence>
<dbReference type="Gene3D" id="2.130.10.10">
    <property type="entry name" value="YVTN repeat-like/Quinoprotein amine dehydrogenase"/>
    <property type="match status" value="2"/>
</dbReference>